<dbReference type="Pfam" id="PF06013">
    <property type="entry name" value="WXG100"/>
    <property type="match status" value="1"/>
</dbReference>
<comment type="caution">
    <text evidence="2">The sequence shown here is derived from an EMBL/GenBank/DDBJ whole genome shotgun (WGS) entry which is preliminary data.</text>
</comment>
<dbReference type="SUPFAM" id="SSF140453">
    <property type="entry name" value="EsxAB dimer-like"/>
    <property type="match status" value="1"/>
</dbReference>
<comment type="similarity">
    <text evidence="1">Belongs to the WXG100 family.</text>
</comment>
<accession>A0A9X1WF77</accession>
<dbReference type="Gene3D" id="1.10.287.1060">
    <property type="entry name" value="ESAT-6-like"/>
    <property type="match status" value="1"/>
</dbReference>
<evidence type="ECO:0000256" key="1">
    <source>
        <dbReference type="RuleBase" id="RU362001"/>
    </source>
</evidence>
<name>A0A9X1WF77_9CORY</name>
<dbReference type="AlphaFoldDB" id="A0A9X1WF77"/>
<evidence type="ECO:0000313" key="3">
    <source>
        <dbReference type="Proteomes" id="UP001139207"/>
    </source>
</evidence>
<evidence type="ECO:0000313" key="2">
    <source>
        <dbReference type="EMBL" id="MCJ7857904.1"/>
    </source>
</evidence>
<dbReference type="InterPro" id="IPR010310">
    <property type="entry name" value="T7SS_ESAT-6-like"/>
</dbReference>
<dbReference type="NCBIfam" id="TIGR03930">
    <property type="entry name" value="WXG100_ESAT6"/>
    <property type="match status" value="1"/>
</dbReference>
<dbReference type="InterPro" id="IPR036689">
    <property type="entry name" value="ESAT-6-like_sf"/>
</dbReference>
<organism evidence="2 3">
    <name type="scientific">Corynebacterium kalidii</name>
    <dbReference type="NCBI Taxonomy" id="2931982"/>
    <lineage>
        <taxon>Bacteria</taxon>
        <taxon>Bacillati</taxon>
        <taxon>Actinomycetota</taxon>
        <taxon>Actinomycetes</taxon>
        <taxon>Mycobacteriales</taxon>
        <taxon>Corynebacteriaceae</taxon>
        <taxon>Corynebacterium</taxon>
    </lineage>
</organism>
<protein>
    <recommendedName>
        <fullName evidence="1">ESAT-6-like protein</fullName>
    </recommendedName>
</protein>
<gene>
    <name evidence="2" type="ORF">MUN33_04120</name>
</gene>
<reference evidence="2" key="1">
    <citation type="submission" date="2022-04" db="EMBL/GenBank/DDBJ databases">
        <title>Corynebacterium kalidii LD5P10.</title>
        <authorList>
            <person name="Sun J.Q."/>
        </authorList>
    </citation>
    <scope>NUCLEOTIDE SEQUENCE</scope>
    <source>
        <strain evidence="2">LD5P10</strain>
    </source>
</reference>
<sequence length="94" mass="10324">MSFRTTTEVMQATAGKVDTVNGQVQSELTRLQGTVDGVAGAWKGEAQAAFAQLMLRWHESARELRQALDGISENIRGNARAFQQVEDDNIAAFR</sequence>
<dbReference type="EMBL" id="JALIEA010000011">
    <property type="protein sequence ID" value="MCJ7857904.1"/>
    <property type="molecule type" value="Genomic_DNA"/>
</dbReference>
<dbReference type="Proteomes" id="UP001139207">
    <property type="component" value="Unassembled WGS sequence"/>
</dbReference>
<dbReference type="RefSeq" id="WP_244803641.1">
    <property type="nucleotide sequence ID" value="NZ_JALIEA010000011.1"/>
</dbReference>
<keyword evidence="3" id="KW-1185">Reference proteome</keyword>
<proteinExistence type="inferred from homology"/>